<dbReference type="PANTHER" id="PTHR41913:SF1">
    <property type="entry name" value="DUF1684 DOMAIN-CONTAINING PROTEIN"/>
    <property type="match status" value="1"/>
</dbReference>
<dbReference type="RefSeq" id="WP_344194801.1">
    <property type="nucleotide sequence ID" value="NZ_BAAARN010000004.1"/>
</dbReference>
<comment type="caution">
    <text evidence="1">The sequence shown here is derived from an EMBL/GenBank/DDBJ whole genome shotgun (WGS) entry which is preliminary data.</text>
</comment>
<name>A0ABN3UU27_9MICO</name>
<evidence type="ECO:0000313" key="1">
    <source>
        <dbReference type="EMBL" id="GAA2738412.1"/>
    </source>
</evidence>
<accession>A0ABN3UU27</accession>
<keyword evidence="2" id="KW-1185">Reference proteome</keyword>
<protein>
    <submittedName>
        <fullName evidence="1">DUF1684 domain-containing protein</fullName>
    </submittedName>
</protein>
<dbReference type="PANTHER" id="PTHR41913">
    <property type="entry name" value="DUF1684 DOMAIN-CONTAINING PROTEIN"/>
    <property type="match status" value="1"/>
</dbReference>
<dbReference type="InterPro" id="IPR012467">
    <property type="entry name" value="DUF1684"/>
</dbReference>
<reference evidence="1 2" key="1">
    <citation type="journal article" date="2019" name="Int. J. Syst. Evol. Microbiol.">
        <title>The Global Catalogue of Microorganisms (GCM) 10K type strain sequencing project: providing services to taxonomists for standard genome sequencing and annotation.</title>
        <authorList>
            <consortium name="The Broad Institute Genomics Platform"/>
            <consortium name="The Broad Institute Genome Sequencing Center for Infectious Disease"/>
            <person name="Wu L."/>
            <person name="Ma J."/>
        </authorList>
    </citation>
    <scope>NUCLEOTIDE SEQUENCE [LARGE SCALE GENOMIC DNA]</scope>
    <source>
        <strain evidence="1 2">JCM 16378</strain>
    </source>
</reference>
<dbReference type="Pfam" id="PF07920">
    <property type="entry name" value="DUF1684"/>
    <property type="match status" value="1"/>
</dbReference>
<dbReference type="Proteomes" id="UP001501326">
    <property type="component" value="Unassembled WGS sequence"/>
</dbReference>
<organism evidence="1 2">
    <name type="scientific">Pedococcus aerophilus</name>
    <dbReference type="NCBI Taxonomy" id="436356"/>
    <lineage>
        <taxon>Bacteria</taxon>
        <taxon>Bacillati</taxon>
        <taxon>Actinomycetota</taxon>
        <taxon>Actinomycetes</taxon>
        <taxon>Micrococcales</taxon>
        <taxon>Intrasporangiaceae</taxon>
        <taxon>Pedococcus</taxon>
    </lineage>
</organism>
<proteinExistence type="predicted"/>
<sequence>MTAVENDLIYPPPLQVASWRREVHSLYAAVRDEPEPAAAHALWVQRRTKLFDTHPASPRRPGQQMRHAAYDPAFRFTVPVVPAELDPWEFTSGTNGVVPFSGIGTVALGALGEVAVWWLDSYGGGVFLPLRDGSAGRETYGAGRYVLDTVKGSDLGRKDESWVVDLNFAYNPSCVYDYRWVCPLAPVTNRIDAPAAVGELLPEGYDLA</sequence>
<evidence type="ECO:0000313" key="2">
    <source>
        <dbReference type="Proteomes" id="UP001501326"/>
    </source>
</evidence>
<gene>
    <name evidence="1" type="ORF">GCM10009867_29520</name>
</gene>
<dbReference type="EMBL" id="BAAARN010000004">
    <property type="protein sequence ID" value="GAA2738412.1"/>
    <property type="molecule type" value="Genomic_DNA"/>
</dbReference>